<dbReference type="Proteomes" id="UP000006222">
    <property type="component" value="Unassembled WGS sequence"/>
</dbReference>
<dbReference type="InterPro" id="IPR004143">
    <property type="entry name" value="BPL_LPL_catalytic"/>
</dbReference>
<feature type="domain" description="BPL/LPL catalytic" evidence="1">
    <location>
        <begin position="43"/>
        <end position="230"/>
    </location>
</feature>
<evidence type="ECO:0000313" key="2">
    <source>
        <dbReference type="EMBL" id="EGF27272.1"/>
    </source>
</evidence>
<evidence type="ECO:0000313" key="3">
    <source>
        <dbReference type="Proteomes" id="UP000006222"/>
    </source>
</evidence>
<dbReference type="EMBL" id="AFAR01000154">
    <property type="protein sequence ID" value="EGF27272.1"/>
    <property type="molecule type" value="Genomic_DNA"/>
</dbReference>
<sequence length="257" mass="29242">MQLLNFENDPAEDPSILARRQLARDEAMLQWADEVVGDNESTTIDTESLRLWQFDQPTVVLGRSSKINDEVNRPWCQEHRIEVLRRCTGGASVVGGPGCWMYSVVLRLLDETSIRKIDVAHDYVMQRVLAAVQTQLPNAERKGICDLTFENRKFSGNSLRVARHHLLYHGTVLVDSDLDLIQSCLEFAPRQPDYREQRSHREFIGNIDVDVSQLTSDLAKQFGASSTPDSSVVRSIEEAADECLKTRYGTAEWHVRR</sequence>
<reference evidence="2 3" key="1">
    <citation type="journal article" date="2013" name="Mar. Genomics">
        <title>Expression of sulfatases in Rhodopirellula baltica and the diversity of sulfatases in the genus Rhodopirellula.</title>
        <authorList>
            <person name="Wegner C.E."/>
            <person name="Richter-Heitmann T."/>
            <person name="Klindworth A."/>
            <person name="Klockow C."/>
            <person name="Richter M."/>
            <person name="Achstetter T."/>
            <person name="Glockner F.O."/>
            <person name="Harder J."/>
        </authorList>
    </citation>
    <scope>NUCLEOTIDE SEQUENCE [LARGE SCALE GENOMIC DNA]</scope>
    <source>
        <strain evidence="2 3">WH47</strain>
    </source>
</reference>
<dbReference type="PATRIC" id="fig|991778.3.peg.2996"/>
<protein>
    <submittedName>
        <fullName evidence="2">Lipoate-protein ligase A</fullName>
    </submittedName>
</protein>
<dbReference type="UniPathway" id="UPA00537">
    <property type="reaction ID" value="UER00595"/>
</dbReference>
<evidence type="ECO:0000259" key="1">
    <source>
        <dbReference type="PROSITE" id="PS51733"/>
    </source>
</evidence>
<name>F2ASX9_RHOBT</name>
<dbReference type="GO" id="GO:0016874">
    <property type="term" value="F:ligase activity"/>
    <property type="evidence" value="ECO:0007669"/>
    <property type="project" value="UniProtKB-KW"/>
</dbReference>
<dbReference type="CDD" id="cd16443">
    <property type="entry name" value="LplA"/>
    <property type="match status" value="1"/>
</dbReference>
<gene>
    <name evidence="2" type="ORF">RBWH47_00678</name>
</gene>
<dbReference type="SUPFAM" id="SSF55681">
    <property type="entry name" value="Class II aaRS and biotin synthetases"/>
    <property type="match status" value="1"/>
</dbReference>
<dbReference type="AlphaFoldDB" id="F2ASX9"/>
<dbReference type="RefSeq" id="WP_007326740.1">
    <property type="nucleotide sequence ID" value="NZ_AFAR01000154.1"/>
</dbReference>
<organism evidence="2 3">
    <name type="scientific">Rhodopirellula baltica WH47</name>
    <dbReference type="NCBI Taxonomy" id="991778"/>
    <lineage>
        <taxon>Bacteria</taxon>
        <taxon>Pseudomonadati</taxon>
        <taxon>Planctomycetota</taxon>
        <taxon>Planctomycetia</taxon>
        <taxon>Pirellulales</taxon>
        <taxon>Pirellulaceae</taxon>
        <taxon>Rhodopirellula</taxon>
    </lineage>
</organism>
<dbReference type="Pfam" id="PF21948">
    <property type="entry name" value="LplA-B_cat"/>
    <property type="match status" value="1"/>
</dbReference>
<proteinExistence type="predicted"/>
<comment type="caution">
    <text evidence="2">The sequence shown here is derived from an EMBL/GenBank/DDBJ whole genome shotgun (WGS) entry which is preliminary data.</text>
</comment>
<accession>F2ASX9</accession>
<dbReference type="InterPro" id="IPR045864">
    <property type="entry name" value="aa-tRNA-synth_II/BPL/LPL"/>
</dbReference>
<keyword evidence="2" id="KW-0436">Ligase</keyword>
<dbReference type="PANTHER" id="PTHR43679:SF2">
    <property type="entry name" value="OCTANOYL-[GCVH]:PROTEIN N-OCTANOYLTRANSFERASE"/>
    <property type="match status" value="1"/>
</dbReference>
<dbReference type="PROSITE" id="PS51733">
    <property type="entry name" value="BPL_LPL_CATALYTIC"/>
    <property type="match status" value="1"/>
</dbReference>
<dbReference type="PANTHER" id="PTHR43679">
    <property type="entry name" value="OCTANOYLTRANSFERASE LIPM-RELATED"/>
    <property type="match status" value="1"/>
</dbReference>
<dbReference type="Gene3D" id="3.30.930.10">
    <property type="entry name" value="Bira Bifunctional Protein, Domain 2"/>
    <property type="match status" value="1"/>
</dbReference>
<dbReference type="InterPro" id="IPR050664">
    <property type="entry name" value="Octanoyltrans_LipM/LipL"/>
</dbReference>